<keyword evidence="3" id="KW-1185">Reference proteome</keyword>
<reference evidence="2 3" key="1">
    <citation type="submission" date="2016-04" db="EMBL/GenBank/DDBJ databases">
        <title>Complete genome sequence of Thermococcus siculi type strain RG-20.</title>
        <authorList>
            <person name="Oger P.M."/>
        </authorList>
    </citation>
    <scope>NUCLEOTIDE SEQUENCE [LARGE SCALE GENOMIC DNA]</scope>
    <source>
        <strain evidence="2 3">RG-20</strain>
    </source>
</reference>
<keyword evidence="1" id="KW-1133">Transmembrane helix</keyword>
<name>A0A2Z2MMC3_9EURY</name>
<evidence type="ECO:0000313" key="2">
    <source>
        <dbReference type="EMBL" id="ASJ08775.1"/>
    </source>
</evidence>
<sequence length="222" mass="25667">MSRTPLLLLVGIILMIVAAIIPPVRYEAPQSIFVKSTFEEFRDELEDRNITNPDECLSLETLMVTCRIRNDWELNRTIESFNAFPHSSVELWDGYGEMEVIVLNKSLFYKTIPESCRYWGKTILKPDISNREKLEAELKAYRELEEVINNTSDRELIHNRTVDLEYLLGLRQKVPECNGTWASVVIMYPVKTESNSPIMTALWLGVMLIGAIGLVIVWRERN</sequence>
<dbReference type="Proteomes" id="UP000250125">
    <property type="component" value="Chromosome"/>
</dbReference>
<proteinExistence type="predicted"/>
<dbReference type="KEGG" id="tsl:A3L11_05865"/>
<accession>A0A2Z2MMC3</accession>
<dbReference type="EMBL" id="CP015103">
    <property type="protein sequence ID" value="ASJ08775.1"/>
    <property type="molecule type" value="Genomic_DNA"/>
</dbReference>
<dbReference type="AlphaFoldDB" id="A0A2Z2MMC3"/>
<gene>
    <name evidence="2" type="ORF">A3L11_05865</name>
</gene>
<organism evidence="2 3">
    <name type="scientific">Thermococcus siculi</name>
    <dbReference type="NCBI Taxonomy" id="72803"/>
    <lineage>
        <taxon>Archaea</taxon>
        <taxon>Methanobacteriati</taxon>
        <taxon>Methanobacteriota</taxon>
        <taxon>Thermococci</taxon>
        <taxon>Thermococcales</taxon>
        <taxon>Thermococcaceae</taxon>
        <taxon>Thermococcus</taxon>
    </lineage>
</organism>
<feature type="transmembrane region" description="Helical" evidence="1">
    <location>
        <begin position="198"/>
        <end position="218"/>
    </location>
</feature>
<evidence type="ECO:0000313" key="3">
    <source>
        <dbReference type="Proteomes" id="UP000250125"/>
    </source>
</evidence>
<keyword evidence="1" id="KW-0472">Membrane</keyword>
<protein>
    <submittedName>
        <fullName evidence="2">Uncharacterized protein</fullName>
    </submittedName>
</protein>
<evidence type="ECO:0000256" key="1">
    <source>
        <dbReference type="SAM" id="Phobius"/>
    </source>
</evidence>
<keyword evidence="1" id="KW-0812">Transmembrane</keyword>